<dbReference type="InterPro" id="IPR029016">
    <property type="entry name" value="GAF-like_dom_sf"/>
</dbReference>
<dbReference type="InterPro" id="IPR052016">
    <property type="entry name" value="Bact_Sigma-Reg"/>
</dbReference>
<dbReference type="Gene3D" id="3.30.450.40">
    <property type="match status" value="2"/>
</dbReference>
<dbReference type="InterPro" id="IPR036457">
    <property type="entry name" value="PPM-type-like_dom_sf"/>
</dbReference>
<dbReference type="SUPFAM" id="SSF81606">
    <property type="entry name" value="PP2C-like"/>
    <property type="match status" value="1"/>
</dbReference>
<dbReference type="Pfam" id="PF01590">
    <property type="entry name" value="GAF"/>
    <property type="match status" value="2"/>
</dbReference>
<dbReference type="PANTHER" id="PTHR43156">
    <property type="entry name" value="STAGE II SPORULATION PROTEIN E-RELATED"/>
    <property type="match status" value="1"/>
</dbReference>
<accession>A0A538TLA7</accession>
<dbReference type="GO" id="GO:0016791">
    <property type="term" value="F:phosphatase activity"/>
    <property type="evidence" value="ECO:0007669"/>
    <property type="project" value="TreeGrafter"/>
</dbReference>
<sequence>MRGTPSPRYRPGHSARSRRCWHRARARGPLAAARIGVLACALMSDHTASSLTPVEPAPPVDPMADEGIGPIEGFRSYHLLDLLRALSRHCRRMLDCEVARIWLARRGGARLVARDFPEGEAPAVEHRLARGEGLAGWVFTHDRPLRIDPDGQRPPLMGTLPAFRSALVLPLHRRGQVFAAVECLDRRDGGRFSDADLDRLEVAGEQIAMALDNALLYEEADRRALEKEVLLEITKTLSAPFDLDEVIEAMLKSLRQVVRYDAAALYLVNRKTLALEQVSAVGYPEGSDEAFGLRVGVGLVGWVAKTGEAVIVPDVNKDARYVRARPGTRSELAAPLVVQGRTIGVFNLESDVEDAYHEGHLELLAAFAAQAAVAVERARLTRELLERRRLEKELAIAREIQSSFLPKRAPVIAGFELAGTARPHREVGGDYYDFIHVSDTRMGLAIADVSGKGIPAALLMAGFRMSLLAEIRNEFAIRAVMRKVNSLVYESTDPDKFVTAFYGVLDCKNRVLIFSNAGHNPPVLVRQGSVVESLLEGGVAFGVLPDAQYEERPVALEDDDVLVLYTDGVSEAQSPTGEHFGQRRLEQCAVDLAGRGAAEIVEGIVQAVLDWTGERGQNDDLTLMVVKVLAE</sequence>
<keyword evidence="1" id="KW-0378">Hydrolase</keyword>
<dbReference type="AlphaFoldDB" id="A0A538TLA7"/>
<dbReference type="SMART" id="SM00331">
    <property type="entry name" value="PP2C_SIG"/>
    <property type="match status" value="1"/>
</dbReference>
<dbReference type="InterPro" id="IPR001932">
    <property type="entry name" value="PPM-type_phosphatase-like_dom"/>
</dbReference>
<dbReference type="PANTHER" id="PTHR43156:SF2">
    <property type="entry name" value="STAGE II SPORULATION PROTEIN E"/>
    <property type="match status" value="1"/>
</dbReference>
<comment type="caution">
    <text evidence="3">The sequence shown here is derived from an EMBL/GenBank/DDBJ whole genome shotgun (WGS) entry which is preliminary data.</text>
</comment>
<name>A0A538TLA7_UNCEI</name>
<reference evidence="3 4" key="1">
    <citation type="journal article" date="2019" name="Nat. Microbiol.">
        <title>Mediterranean grassland soil C-N compound turnover is dependent on rainfall and depth, and is mediated by genomically divergent microorganisms.</title>
        <authorList>
            <person name="Diamond S."/>
            <person name="Andeer P.F."/>
            <person name="Li Z."/>
            <person name="Crits-Christoph A."/>
            <person name="Burstein D."/>
            <person name="Anantharaman K."/>
            <person name="Lane K.R."/>
            <person name="Thomas B.C."/>
            <person name="Pan C."/>
            <person name="Northen T.R."/>
            <person name="Banfield J.F."/>
        </authorList>
    </citation>
    <scope>NUCLEOTIDE SEQUENCE [LARGE SCALE GENOMIC DNA]</scope>
    <source>
        <strain evidence="3">WS_8</strain>
    </source>
</reference>
<feature type="domain" description="PPM-type phosphatase" evidence="2">
    <location>
        <begin position="412"/>
        <end position="628"/>
    </location>
</feature>
<protein>
    <submittedName>
        <fullName evidence="3">GAF domain-containing protein</fullName>
    </submittedName>
</protein>
<evidence type="ECO:0000256" key="1">
    <source>
        <dbReference type="ARBA" id="ARBA00022801"/>
    </source>
</evidence>
<dbReference type="Pfam" id="PF07228">
    <property type="entry name" value="SpoIIE"/>
    <property type="match status" value="1"/>
</dbReference>
<dbReference type="Gene3D" id="3.60.40.10">
    <property type="entry name" value="PPM-type phosphatase domain"/>
    <property type="match status" value="1"/>
</dbReference>
<dbReference type="EMBL" id="VBOY01000087">
    <property type="protein sequence ID" value="TMQ64401.1"/>
    <property type="molecule type" value="Genomic_DNA"/>
</dbReference>
<dbReference type="InterPro" id="IPR003018">
    <property type="entry name" value="GAF"/>
</dbReference>
<dbReference type="SUPFAM" id="SSF55781">
    <property type="entry name" value="GAF domain-like"/>
    <property type="match status" value="2"/>
</dbReference>
<evidence type="ECO:0000259" key="2">
    <source>
        <dbReference type="PROSITE" id="PS51746"/>
    </source>
</evidence>
<gene>
    <name evidence="3" type="ORF">E6K78_09345</name>
</gene>
<dbReference type="SMART" id="SM00065">
    <property type="entry name" value="GAF"/>
    <property type="match status" value="2"/>
</dbReference>
<proteinExistence type="predicted"/>
<organism evidence="3 4">
    <name type="scientific">Eiseniibacteriota bacterium</name>
    <dbReference type="NCBI Taxonomy" id="2212470"/>
    <lineage>
        <taxon>Bacteria</taxon>
        <taxon>Candidatus Eiseniibacteriota</taxon>
    </lineage>
</organism>
<evidence type="ECO:0000313" key="4">
    <source>
        <dbReference type="Proteomes" id="UP000316609"/>
    </source>
</evidence>
<dbReference type="Proteomes" id="UP000316609">
    <property type="component" value="Unassembled WGS sequence"/>
</dbReference>
<evidence type="ECO:0000313" key="3">
    <source>
        <dbReference type="EMBL" id="TMQ64401.1"/>
    </source>
</evidence>
<dbReference type="PROSITE" id="PS51746">
    <property type="entry name" value="PPM_2"/>
    <property type="match status" value="1"/>
</dbReference>